<evidence type="ECO:0008006" key="5">
    <source>
        <dbReference type="Google" id="ProtNLM"/>
    </source>
</evidence>
<dbReference type="Proteomes" id="UP001498398">
    <property type="component" value="Unassembled WGS sequence"/>
</dbReference>
<accession>A0ABR1JRQ3</accession>
<dbReference type="InterPro" id="IPR029058">
    <property type="entry name" value="AB_hydrolase_fold"/>
</dbReference>
<feature type="chain" id="PRO_5045358965" description="AB hydrolase-1 domain-containing protein" evidence="2">
    <location>
        <begin position="25"/>
        <end position="480"/>
    </location>
</feature>
<reference evidence="3 4" key="1">
    <citation type="submission" date="2024-01" db="EMBL/GenBank/DDBJ databases">
        <title>A draft genome for the cacao thread blight pathogen Marasmiellus scandens.</title>
        <authorList>
            <person name="Baruah I.K."/>
            <person name="Leung J."/>
            <person name="Bukari Y."/>
            <person name="Amoako-Attah I."/>
            <person name="Meinhardt L.W."/>
            <person name="Bailey B.A."/>
            <person name="Cohen S.P."/>
        </authorList>
    </citation>
    <scope>NUCLEOTIDE SEQUENCE [LARGE SCALE GENOMIC DNA]</scope>
    <source>
        <strain evidence="3 4">GH-19</strain>
    </source>
</reference>
<name>A0ABR1JRQ3_9AGAR</name>
<proteinExistence type="predicted"/>
<gene>
    <name evidence="3" type="ORF">VKT23_004951</name>
</gene>
<keyword evidence="2" id="KW-0732">Signal</keyword>
<dbReference type="PANTHER" id="PTHR35560:SF3">
    <property type="entry name" value="PEPTIDASE S9 PROLYL OLIGOPEPTIDASE CATALYTIC DOMAIN-CONTAINING PROTEIN"/>
    <property type="match status" value="1"/>
</dbReference>
<evidence type="ECO:0000256" key="2">
    <source>
        <dbReference type="SAM" id="SignalP"/>
    </source>
</evidence>
<feature type="region of interest" description="Disordered" evidence="1">
    <location>
        <begin position="421"/>
        <end position="458"/>
    </location>
</feature>
<feature type="signal peptide" evidence="2">
    <location>
        <begin position="1"/>
        <end position="24"/>
    </location>
</feature>
<feature type="compositionally biased region" description="Low complexity" evidence="1">
    <location>
        <begin position="446"/>
        <end position="455"/>
    </location>
</feature>
<protein>
    <recommendedName>
        <fullName evidence="5">AB hydrolase-1 domain-containing protein</fullName>
    </recommendedName>
</protein>
<evidence type="ECO:0000256" key="1">
    <source>
        <dbReference type="SAM" id="MobiDB-lite"/>
    </source>
</evidence>
<organism evidence="3 4">
    <name type="scientific">Marasmiellus scandens</name>
    <dbReference type="NCBI Taxonomy" id="2682957"/>
    <lineage>
        <taxon>Eukaryota</taxon>
        <taxon>Fungi</taxon>
        <taxon>Dikarya</taxon>
        <taxon>Basidiomycota</taxon>
        <taxon>Agaricomycotina</taxon>
        <taxon>Agaricomycetes</taxon>
        <taxon>Agaricomycetidae</taxon>
        <taxon>Agaricales</taxon>
        <taxon>Marasmiineae</taxon>
        <taxon>Omphalotaceae</taxon>
        <taxon>Marasmiellus</taxon>
    </lineage>
</organism>
<sequence length="480" mass="51410">MRSLNSLVSLSASLAFLNIGNALANPARLTALRARDAFTSFSDNSINEGEAHGPLNAPDGSQIKSISIGDTGTTVPVYWSTSDGQDQATQAFIVIHGKLRDGDNYWNIMSKALQSAVSDNYPGVDSKAIVVAPQFFSERFNSGQYSDSDLAFADVNAWQAGDIATHPQGTKATSIDAIDSIIDAFANKNDFPSIKNITLVGHGGGGQLTARYAAVGIDPPDGVNLRYIVGDPSTNAYFTTHRPVETTQNNFNNSCDFRNAWRYGFDNFPGTTHVPAQSPFTYFASYINRDIVFLIANNDTDANGDQYCPALLQGGQARRDRSLAWWTYINTLARTDEPVQLFADLVPEFQKNKNLPNWSNVTRSGGIAPKMIVVEGAAHDPSEVLGSLEGRAALWNAMSDMPLGFRPDGWNQTTGDCSFCDSDTENRGGSVDPRNVNDSNGGSGGSSDPSNDGSGALSLNGRGTGVVVVLMTVLSFAVML</sequence>
<evidence type="ECO:0000313" key="3">
    <source>
        <dbReference type="EMBL" id="KAK7466225.1"/>
    </source>
</evidence>
<comment type="caution">
    <text evidence="3">The sequence shown here is derived from an EMBL/GenBank/DDBJ whole genome shotgun (WGS) entry which is preliminary data.</text>
</comment>
<evidence type="ECO:0000313" key="4">
    <source>
        <dbReference type="Proteomes" id="UP001498398"/>
    </source>
</evidence>
<keyword evidence="4" id="KW-1185">Reference proteome</keyword>
<dbReference type="EMBL" id="JBANRG010000005">
    <property type="protein sequence ID" value="KAK7466225.1"/>
    <property type="molecule type" value="Genomic_DNA"/>
</dbReference>
<dbReference type="PANTHER" id="PTHR35560">
    <property type="entry name" value="BLL0132 PROTEIN"/>
    <property type="match status" value="1"/>
</dbReference>
<dbReference type="Gene3D" id="3.40.50.1820">
    <property type="entry name" value="alpha/beta hydrolase"/>
    <property type="match status" value="1"/>
</dbReference>
<dbReference type="SUPFAM" id="SSF53474">
    <property type="entry name" value="alpha/beta-Hydrolases"/>
    <property type="match status" value="1"/>
</dbReference>